<dbReference type="InterPro" id="IPR036388">
    <property type="entry name" value="WH-like_DNA-bd_sf"/>
</dbReference>
<comment type="caution">
    <text evidence="3">The sequence shown here is derived from an EMBL/GenBank/DDBJ whole genome shotgun (WGS) entry which is preliminary data.</text>
</comment>
<organism evidence="3 4">
    <name type="scientific">Zhihengliuella halotolerans</name>
    <dbReference type="NCBI Taxonomy" id="370736"/>
    <lineage>
        <taxon>Bacteria</taxon>
        <taxon>Bacillati</taxon>
        <taxon>Actinomycetota</taxon>
        <taxon>Actinomycetes</taxon>
        <taxon>Micrococcales</taxon>
        <taxon>Micrococcaceae</taxon>
        <taxon>Zhihengliuella</taxon>
    </lineage>
</organism>
<dbReference type="Pfam" id="PF12728">
    <property type="entry name" value="HTH_17"/>
    <property type="match status" value="1"/>
</dbReference>
<proteinExistence type="predicted"/>
<dbReference type="SUPFAM" id="SSF46955">
    <property type="entry name" value="Putative DNA-binding domain"/>
    <property type="match status" value="1"/>
</dbReference>
<dbReference type="OrthoDB" id="4965449at2"/>
<dbReference type="InterPro" id="IPR041657">
    <property type="entry name" value="HTH_17"/>
</dbReference>
<dbReference type="InterPro" id="IPR010093">
    <property type="entry name" value="SinI_DNA-bd"/>
</dbReference>
<evidence type="ECO:0000259" key="2">
    <source>
        <dbReference type="Pfam" id="PF12728"/>
    </source>
</evidence>
<dbReference type="RefSeq" id="WP_102158861.1">
    <property type="nucleotide sequence ID" value="NZ_PGGT01000026.1"/>
</dbReference>
<dbReference type="NCBIfam" id="TIGR01764">
    <property type="entry name" value="excise"/>
    <property type="match status" value="1"/>
</dbReference>
<feature type="region of interest" description="Disordered" evidence="1">
    <location>
        <begin position="1"/>
        <end position="20"/>
    </location>
</feature>
<protein>
    <submittedName>
        <fullName evidence="3">Excisionase family DNA binding protein</fullName>
    </submittedName>
</protein>
<evidence type="ECO:0000256" key="1">
    <source>
        <dbReference type="SAM" id="MobiDB-lite"/>
    </source>
</evidence>
<feature type="domain" description="Helix-turn-helix" evidence="2">
    <location>
        <begin position="79"/>
        <end position="128"/>
    </location>
</feature>
<reference evidence="3 4" key="1">
    <citation type="submission" date="2019-02" db="EMBL/GenBank/DDBJ databases">
        <title>Sequencing the genomes of 1000 actinobacteria strains.</title>
        <authorList>
            <person name="Klenk H.-P."/>
        </authorList>
    </citation>
    <scope>NUCLEOTIDE SEQUENCE [LARGE SCALE GENOMIC DNA]</scope>
    <source>
        <strain evidence="3 4">DSM 17364</strain>
    </source>
</reference>
<dbReference type="EMBL" id="SHLA01000001">
    <property type="protein sequence ID" value="RZU62919.1"/>
    <property type="molecule type" value="Genomic_DNA"/>
</dbReference>
<evidence type="ECO:0000313" key="3">
    <source>
        <dbReference type="EMBL" id="RZU62919.1"/>
    </source>
</evidence>
<evidence type="ECO:0000313" key="4">
    <source>
        <dbReference type="Proteomes" id="UP000292685"/>
    </source>
</evidence>
<name>A0A4Q8AGX6_9MICC</name>
<accession>A0A4Q8AGX6</accession>
<dbReference type="Proteomes" id="UP000292685">
    <property type="component" value="Unassembled WGS sequence"/>
</dbReference>
<feature type="compositionally biased region" description="Polar residues" evidence="1">
    <location>
        <begin position="1"/>
        <end position="16"/>
    </location>
</feature>
<dbReference type="InterPro" id="IPR009061">
    <property type="entry name" value="DNA-bd_dom_put_sf"/>
</dbReference>
<sequence length="140" mass="14752">MSRTTGSNTTALTKATNHPALPAEDAAKLARALEESEDVTVFVDGTALRLPADATAVVLDVLTRMGAGEAVTVSTAEAWLNTSQAAQLAGVSNTYMRNLTDAGAIPVHYRGTHRRIRTQDVHAWLESRAAAAHDAEEADG</sequence>
<gene>
    <name evidence="3" type="ORF">EV380_2524</name>
</gene>
<keyword evidence="4" id="KW-1185">Reference proteome</keyword>
<dbReference type="AlphaFoldDB" id="A0A4Q8AGX6"/>
<dbReference type="Gene3D" id="1.10.10.10">
    <property type="entry name" value="Winged helix-like DNA-binding domain superfamily/Winged helix DNA-binding domain"/>
    <property type="match status" value="1"/>
</dbReference>
<dbReference type="GO" id="GO:0003677">
    <property type="term" value="F:DNA binding"/>
    <property type="evidence" value="ECO:0007669"/>
    <property type="project" value="InterPro"/>
</dbReference>